<dbReference type="PANTHER" id="PTHR11091:SF0">
    <property type="entry name" value="MALATE DEHYDROGENASE"/>
    <property type="match status" value="1"/>
</dbReference>
<dbReference type="InterPro" id="IPR043143">
    <property type="entry name" value="Mal/L-sulf/L-lact_DH-like_NADP"/>
</dbReference>
<keyword evidence="2" id="KW-0560">Oxidoreductase</keyword>
<dbReference type="STRING" id="33960.TY91_00210"/>
<dbReference type="InterPro" id="IPR036111">
    <property type="entry name" value="Mal/L-sulfo/L-lacto_DH-like_sf"/>
</dbReference>
<reference evidence="3 4" key="1">
    <citation type="journal article" date="2015" name="Genome Announc.">
        <title>Expanding the biotechnology potential of lactobacilli through comparative genomics of 213 strains and associated genera.</title>
        <authorList>
            <person name="Sun Z."/>
            <person name="Harris H.M."/>
            <person name="McCann A."/>
            <person name="Guo C."/>
            <person name="Argimon S."/>
            <person name="Zhang W."/>
            <person name="Yang X."/>
            <person name="Jeffery I.B."/>
            <person name="Cooney J.C."/>
            <person name="Kagawa T.F."/>
            <person name="Liu W."/>
            <person name="Song Y."/>
            <person name="Salvetti E."/>
            <person name="Wrobel A."/>
            <person name="Rasinkangas P."/>
            <person name="Parkhill J."/>
            <person name="Rea M.C."/>
            <person name="O'Sullivan O."/>
            <person name="Ritari J."/>
            <person name="Douillard F.P."/>
            <person name="Paul Ross R."/>
            <person name="Yang R."/>
            <person name="Briner A.E."/>
            <person name="Felis G.E."/>
            <person name="de Vos W.M."/>
            <person name="Barrangou R."/>
            <person name="Klaenhammer T.R."/>
            <person name="Caufield P.W."/>
            <person name="Cui Y."/>
            <person name="Zhang H."/>
            <person name="O'Toole P.W."/>
        </authorList>
    </citation>
    <scope>NUCLEOTIDE SEQUENCE [LARGE SCALE GENOMIC DNA]</scope>
    <source>
        <strain evidence="3 4">DSM 20515</strain>
    </source>
</reference>
<evidence type="ECO:0000313" key="3">
    <source>
        <dbReference type="EMBL" id="KRM76844.1"/>
    </source>
</evidence>
<accession>A0A0R2BMZ4</accession>
<protein>
    <submittedName>
        <fullName evidence="3">Malate L-lactate dehydrogenase</fullName>
    </submittedName>
</protein>
<dbReference type="GO" id="GO:0016491">
    <property type="term" value="F:oxidoreductase activity"/>
    <property type="evidence" value="ECO:0007669"/>
    <property type="project" value="UniProtKB-KW"/>
</dbReference>
<name>A0A0R2BMZ4_SECCO</name>
<comment type="caution">
    <text evidence="3">The sequence shown here is derived from an EMBL/GenBank/DDBJ whole genome shotgun (WGS) entry which is preliminary data.</text>
</comment>
<dbReference type="Proteomes" id="UP000051845">
    <property type="component" value="Unassembled WGS sequence"/>
</dbReference>
<dbReference type="Gene3D" id="1.10.1530.10">
    <property type="match status" value="1"/>
</dbReference>
<dbReference type="InterPro" id="IPR003767">
    <property type="entry name" value="Malate/L-lactate_DH-like"/>
</dbReference>
<dbReference type="PATRIC" id="fig|1423733.4.peg.1148"/>
<dbReference type="RefSeq" id="WP_054762413.1">
    <property type="nucleotide sequence ID" value="NZ_AYYR01000020.1"/>
</dbReference>
<dbReference type="Pfam" id="PF02615">
    <property type="entry name" value="Ldh_2"/>
    <property type="match status" value="1"/>
</dbReference>
<dbReference type="PANTHER" id="PTHR11091">
    <property type="entry name" value="OXIDOREDUCTASE-RELATED"/>
    <property type="match status" value="1"/>
</dbReference>
<sequence>MAQVFETERLKRFAIAVLATYGFDAGDRAQIANSLIDADLRGIASHGMQRLGMYVRKLDHGDIIPGKHGAILQETPSSALIDGEHGMGQLIANRATQLAISKAKQTGISVVSVRNSNHFGAAGYYVRQMSQAGLLGVSMTNTNPLTVPTHAKDAFLGSNPIAFAMPTASDDFVFDAATSTVSFGKFEVLMQRNQKVPGDWAIDETGRVTHDPNQLVSNMQRTPRLGGVLPLGGLDEMNAGYKGYGLSLLVEILTGVISQGPLSADMGKGERGISHFFLALDPKLFGDPIAIEARLTTLLNRLRQLPPLVTDEPVLVPGDPEIESYRRHQTTGITLEKKTITVLQKLADRFQLNAQQEFKF</sequence>
<proteinExistence type="inferred from homology"/>
<organism evidence="3 4">
    <name type="scientific">Secundilactobacillus collinoides DSM 20515 = JCM 1123</name>
    <dbReference type="NCBI Taxonomy" id="1423733"/>
    <lineage>
        <taxon>Bacteria</taxon>
        <taxon>Bacillati</taxon>
        <taxon>Bacillota</taxon>
        <taxon>Bacilli</taxon>
        <taxon>Lactobacillales</taxon>
        <taxon>Lactobacillaceae</taxon>
        <taxon>Secundilactobacillus</taxon>
    </lineage>
</organism>
<evidence type="ECO:0000256" key="2">
    <source>
        <dbReference type="ARBA" id="ARBA00023002"/>
    </source>
</evidence>
<evidence type="ECO:0000313" key="4">
    <source>
        <dbReference type="Proteomes" id="UP000051845"/>
    </source>
</evidence>
<dbReference type="InterPro" id="IPR043144">
    <property type="entry name" value="Mal/L-sulf/L-lact_DH-like_ah"/>
</dbReference>
<dbReference type="Gene3D" id="3.30.1370.60">
    <property type="entry name" value="Hypothetical oxidoreductase yiak, domain 2"/>
    <property type="match status" value="1"/>
</dbReference>
<dbReference type="AlphaFoldDB" id="A0A0R2BMZ4"/>
<gene>
    <name evidence="3" type="ORF">FC82_GL001086</name>
</gene>
<evidence type="ECO:0000256" key="1">
    <source>
        <dbReference type="ARBA" id="ARBA00006056"/>
    </source>
</evidence>
<dbReference type="EMBL" id="AYYR01000020">
    <property type="protein sequence ID" value="KRM76844.1"/>
    <property type="molecule type" value="Genomic_DNA"/>
</dbReference>
<comment type="similarity">
    <text evidence="1">Belongs to the LDH2/MDH2 oxidoreductase family.</text>
</comment>
<dbReference type="SUPFAM" id="SSF89733">
    <property type="entry name" value="L-sulfolactate dehydrogenase-like"/>
    <property type="match status" value="1"/>
</dbReference>